<evidence type="ECO:0000256" key="5">
    <source>
        <dbReference type="ARBA" id="ARBA00022483"/>
    </source>
</evidence>
<keyword evidence="6" id="KW-0653">Protein transport</keyword>
<dbReference type="GO" id="GO:0006887">
    <property type="term" value="P:exocytosis"/>
    <property type="evidence" value="ECO:0007669"/>
    <property type="project" value="UniProtKB-KW"/>
</dbReference>
<dbReference type="Proteomes" id="UP000182259">
    <property type="component" value="Chromosome IV"/>
</dbReference>
<feature type="region of interest" description="Disordered" evidence="8">
    <location>
        <begin position="1"/>
        <end position="20"/>
    </location>
</feature>
<dbReference type="GO" id="GO:0030133">
    <property type="term" value="C:transport vesicle"/>
    <property type="evidence" value="ECO:0007669"/>
    <property type="project" value="UniProtKB-SubCell"/>
</dbReference>
<dbReference type="AlphaFoldDB" id="A0A1L0DSH9"/>
<dbReference type="InterPro" id="IPR042560">
    <property type="entry name" value="Exo84_C_2"/>
</dbReference>
<feature type="region of interest" description="Disordered" evidence="8">
    <location>
        <begin position="321"/>
        <end position="380"/>
    </location>
</feature>
<sequence length="685" mass="77684">MAPQSMFDAGNLPPLPGAPGMYRTATNNSDMVSVRSQLREKKEEDIVDIIKTELHDKDATAIDDFYKSLVGQKQTLDRDIKDKINQNQRNILQLTDNLQITQEELMLLRVQTKELYGILAEFTDAAERRIELEEKEAKNVVGASGATSSGSSLQLRLPKKKRDRLSVMVLQKMWVLELQLLYKHVDGAQKFVQPIPGRHIVGESGRWHEINIGTWKPTKPIHLFLLNDAVLVATRKLAQDGNSKRLQAVYCWPLLQVNISEIQPPAQANKGRDDKMYVINVRSNSMSYVYQTDRYDHFMRVMNAYTKGKTEIMQKERLIEEETSKPSSHEMGHHRNASAGSLADEYTDKRQLRDSLRNSGLMGLPLPSTEDVTRRPNSQRQSADILLKDISARVHQRNRSHDFAKIERSGSRSDNLPARLFSDLKTCEDKLDEVDVHLAHNEYMSAVGLLNHIDTKVAEVVERISLTKGDNNAKDELRLLVDVVKIKINARRVKVKQGLQFVMHHSIAGLLAQNIGEIIEYYLSFGKLDEGITVFLDAMSNHLSQTVGKFISNDHGSTRVDIVNYLANLTIVYVLIVKRAVTIHKTCIEPIMKRDSGSTDSSGFVTWSVSQISQLVESIERHASGTLLVKNSNEWQVKDPKYYKELVSVIEPQLAQLKREGLNVDYLFDDILHCRPIAAFAQKDK</sequence>
<dbReference type="Gene3D" id="1.20.58.1210">
    <property type="entry name" value="Exo84p, N-terminal helical domain"/>
    <property type="match status" value="1"/>
</dbReference>
<dbReference type="SUPFAM" id="SSF74788">
    <property type="entry name" value="Cullin repeat-like"/>
    <property type="match status" value="1"/>
</dbReference>
<feature type="compositionally biased region" description="Basic and acidic residues" evidence="8">
    <location>
        <begin position="346"/>
        <end position="356"/>
    </location>
</feature>
<dbReference type="PANTHER" id="PTHR21426:SF12">
    <property type="entry name" value="EXOCYST COMPLEX COMPONENT 8"/>
    <property type="match status" value="1"/>
</dbReference>
<feature type="coiled-coil region" evidence="7">
    <location>
        <begin position="84"/>
        <end position="111"/>
    </location>
</feature>
<dbReference type="InterPro" id="IPR016159">
    <property type="entry name" value="Cullin_repeat-like_dom_sf"/>
</dbReference>
<evidence type="ECO:0000256" key="6">
    <source>
        <dbReference type="ARBA" id="ARBA00022927"/>
    </source>
</evidence>
<dbReference type="Pfam" id="PF25345">
    <property type="entry name" value="PH_EXO84"/>
    <property type="match status" value="1"/>
</dbReference>
<evidence type="ECO:0000256" key="4">
    <source>
        <dbReference type="ARBA" id="ARBA00022448"/>
    </source>
</evidence>
<dbReference type="SUPFAM" id="SSF50729">
    <property type="entry name" value="PH domain-like"/>
    <property type="match status" value="1"/>
</dbReference>
<comment type="similarity">
    <text evidence="2">Belongs to the EXO84 family.</text>
</comment>
<dbReference type="Pfam" id="PF16528">
    <property type="entry name" value="Exo84_C"/>
    <property type="match status" value="1"/>
</dbReference>
<gene>
    <name evidence="10" type="ORF">SAMEA4029009_CIC11G00000005675</name>
</gene>
<dbReference type="Gene3D" id="2.30.29.30">
    <property type="entry name" value="Pleckstrin-homology domain (PH domain)/Phosphotyrosine-binding domain (PTB)"/>
    <property type="match status" value="1"/>
</dbReference>
<feature type="domain" description="Exocyst component Exo84 C-terminal" evidence="9">
    <location>
        <begin position="427"/>
        <end position="664"/>
    </location>
</feature>
<proteinExistence type="inferred from homology"/>
<dbReference type="GO" id="GO:0006893">
    <property type="term" value="P:Golgi to plasma membrane transport"/>
    <property type="evidence" value="ECO:0007669"/>
    <property type="project" value="TreeGrafter"/>
</dbReference>
<evidence type="ECO:0000256" key="7">
    <source>
        <dbReference type="SAM" id="Coils"/>
    </source>
</evidence>
<evidence type="ECO:0000313" key="11">
    <source>
        <dbReference type="Proteomes" id="UP000182259"/>
    </source>
</evidence>
<dbReference type="InterPro" id="IPR042561">
    <property type="entry name" value="Exo84_C_1"/>
</dbReference>
<comment type="subcellular location">
    <subcellularLocation>
        <location evidence="1">Cytoplasmic vesicle</location>
        <location evidence="1">Secretory vesicle</location>
    </subcellularLocation>
</comment>
<keyword evidence="7" id="KW-0175">Coiled coil</keyword>
<protein>
    <recommendedName>
        <fullName evidence="3">Exocyst complex component EXO84</fullName>
    </recommendedName>
</protein>
<evidence type="ECO:0000256" key="1">
    <source>
        <dbReference type="ARBA" id="ARBA00004398"/>
    </source>
</evidence>
<feature type="compositionally biased region" description="Basic and acidic residues" evidence="8">
    <location>
        <begin position="321"/>
        <end position="333"/>
    </location>
</feature>
<accession>A0A1L0DSH9</accession>
<organism evidence="10 11">
    <name type="scientific">Sungouiella intermedia</name>
    <dbReference type="NCBI Taxonomy" id="45354"/>
    <lineage>
        <taxon>Eukaryota</taxon>
        <taxon>Fungi</taxon>
        <taxon>Dikarya</taxon>
        <taxon>Ascomycota</taxon>
        <taxon>Saccharomycotina</taxon>
        <taxon>Pichiomycetes</taxon>
        <taxon>Metschnikowiaceae</taxon>
        <taxon>Sungouiella</taxon>
    </lineage>
</organism>
<dbReference type="InterPro" id="IPR033961">
    <property type="entry name" value="Exo84"/>
</dbReference>
<dbReference type="GO" id="GO:0015031">
    <property type="term" value="P:protein transport"/>
    <property type="evidence" value="ECO:0007669"/>
    <property type="project" value="UniProtKB-KW"/>
</dbReference>
<evidence type="ECO:0000256" key="2">
    <source>
        <dbReference type="ARBA" id="ARBA00007210"/>
    </source>
</evidence>
<evidence type="ECO:0000256" key="3">
    <source>
        <dbReference type="ARBA" id="ARBA00021269"/>
    </source>
</evidence>
<dbReference type="GO" id="GO:0000145">
    <property type="term" value="C:exocyst"/>
    <property type="evidence" value="ECO:0007669"/>
    <property type="project" value="InterPro"/>
</dbReference>
<keyword evidence="5" id="KW-0268">Exocytosis</keyword>
<dbReference type="EMBL" id="LT635767">
    <property type="protein sequence ID" value="SGZ55318.1"/>
    <property type="molecule type" value="Genomic_DNA"/>
</dbReference>
<keyword evidence="4" id="KW-0813">Transport</keyword>
<dbReference type="InterPro" id="IPR032403">
    <property type="entry name" value="Exo84_C"/>
</dbReference>
<evidence type="ECO:0000313" key="10">
    <source>
        <dbReference type="EMBL" id="SGZ55318.1"/>
    </source>
</evidence>
<evidence type="ECO:0000259" key="9">
    <source>
        <dbReference type="Pfam" id="PF16528"/>
    </source>
</evidence>
<name>A0A1L0DSH9_9ASCO</name>
<dbReference type="Gene3D" id="1.20.58.1220">
    <property type="entry name" value="Exo84p, C-terminal helical domain"/>
    <property type="match status" value="1"/>
</dbReference>
<dbReference type="InterPro" id="IPR011993">
    <property type="entry name" value="PH-like_dom_sf"/>
</dbReference>
<reference evidence="10 11" key="1">
    <citation type="submission" date="2016-10" db="EMBL/GenBank/DDBJ databases">
        <authorList>
            <person name="de Groot N.N."/>
        </authorList>
    </citation>
    <scope>NUCLEOTIDE SEQUENCE [LARGE SCALE GENOMIC DNA]</scope>
    <source>
        <strain evidence="10 11">PYCC 4715</strain>
    </source>
</reference>
<evidence type="ECO:0000256" key="8">
    <source>
        <dbReference type="SAM" id="MobiDB-lite"/>
    </source>
</evidence>
<dbReference type="PANTHER" id="PTHR21426">
    <property type="entry name" value="EXOCYST COMPLEX COMPONENT 8"/>
    <property type="match status" value="1"/>
</dbReference>